<dbReference type="InterPro" id="IPR009282">
    <property type="entry name" value="DUF937"/>
</dbReference>
<name>A0ABY5N0U6_9SPHN</name>
<accession>A0ABY5N0U6</accession>
<evidence type="ECO:0000313" key="1">
    <source>
        <dbReference type="EMBL" id="UUR09349.1"/>
    </source>
</evidence>
<proteinExistence type="predicted"/>
<dbReference type="Proteomes" id="UP000831921">
    <property type="component" value="Chromosome"/>
</dbReference>
<dbReference type="EMBL" id="CP097253">
    <property type="protein sequence ID" value="UUR09349.1"/>
    <property type="molecule type" value="Genomic_DNA"/>
</dbReference>
<gene>
    <name evidence="1" type="ORF">M1K48_06980</name>
</gene>
<protein>
    <submittedName>
        <fullName evidence="1">DUF937 domain-containing protein</fullName>
    </submittedName>
</protein>
<organism evidence="1 2">
    <name type="scientific">Sphingomonas glaciei</name>
    <dbReference type="NCBI Taxonomy" id="2938948"/>
    <lineage>
        <taxon>Bacteria</taxon>
        <taxon>Pseudomonadati</taxon>
        <taxon>Pseudomonadota</taxon>
        <taxon>Alphaproteobacteria</taxon>
        <taxon>Sphingomonadales</taxon>
        <taxon>Sphingomonadaceae</taxon>
        <taxon>Sphingomonas</taxon>
    </lineage>
</organism>
<sequence length="198" mass="18387">MQMLDELLKAGAAQSLARDTGVDPATAQTGLAALLPAVLGGMQNQAGAHPQGIGGLAGMLGGMGGGGMFDRAVSPDPTPVEPGNQVLGSIFGSKDTSRAVAQHAAGTSGQSPDLLKKMLPIVAMLAAGYFAKQAGSDAAGGGSSGGGLGGALGGALGGGAGGGMGGVLGSLLGGAIGGGTAGGNPLGQILGGMLGGKR</sequence>
<keyword evidence="2" id="KW-1185">Reference proteome</keyword>
<evidence type="ECO:0000313" key="2">
    <source>
        <dbReference type="Proteomes" id="UP000831921"/>
    </source>
</evidence>
<reference evidence="1 2" key="1">
    <citation type="submission" date="2022-05" db="EMBL/GenBank/DDBJ databases">
        <title>S8-45 Sphingomonas ultraviolaceadurans.</title>
        <authorList>
            <person name="Liu Y."/>
        </authorList>
    </citation>
    <scope>NUCLEOTIDE SEQUENCE [LARGE SCALE GENOMIC DNA]</scope>
    <source>
        <strain evidence="1 2">S8-45</strain>
    </source>
</reference>
<dbReference type="RefSeq" id="WP_249505116.1">
    <property type="nucleotide sequence ID" value="NZ_CP097253.1"/>
</dbReference>
<dbReference type="Pfam" id="PF06078">
    <property type="entry name" value="DUF937"/>
    <property type="match status" value="1"/>
</dbReference>